<feature type="transmembrane region" description="Helical" evidence="6">
    <location>
        <begin position="36"/>
        <end position="54"/>
    </location>
</feature>
<feature type="non-terminal residue" evidence="7">
    <location>
        <position position="100"/>
    </location>
</feature>
<dbReference type="Pfam" id="PF01311">
    <property type="entry name" value="Bac_export_1"/>
    <property type="match status" value="1"/>
</dbReference>
<evidence type="ECO:0000313" key="7">
    <source>
        <dbReference type="EMBL" id="KKL82662.1"/>
    </source>
</evidence>
<evidence type="ECO:0000256" key="5">
    <source>
        <dbReference type="ARBA" id="ARBA00023136"/>
    </source>
</evidence>
<evidence type="ECO:0000256" key="1">
    <source>
        <dbReference type="ARBA" id="ARBA00004651"/>
    </source>
</evidence>
<evidence type="ECO:0000256" key="6">
    <source>
        <dbReference type="SAM" id="Phobius"/>
    </source>
</evidence>
<gene>
    <name evidence="7" type="ORF">LCGC14_1982490</name>
</gene>
<comment type="caution">
    <text evidence="7">The sequence shown here is derived from an EMBL/GenBank/DDBJ whole genome shotgun (WGS) entry which is preliminary data.</text>
</comment>
<dbReference type="PANTHER" id="PTHR30065:SF1">
    <property type="entry name" value="SURFACE PRESENTATION OF ANTIGENS PROTEIN SPAR"/>
    <property type="match status" value="1"/>
</dbReference>
<keyword evidence="2" id="KW-1003">Cell membrane</keyword>
<accession>A0A0F9I5I9</accession>
<dbReference type="PRINTS" id="PR00953">
    <property type="entry name" value="TYPE3IMRPROT"/>
</dbReference>
<keyword evidence="3 6" id="KW-0812">Transmembrane</keyword>
<comment type="subcellular location">
    <subcellularLocation>
        <location evidence="1">Cell membrane</location>
        <topology evidence="1">Multi-pass membrane protein</topology>
    </subcellularLocation>
</comment>
<feature type="transmembrane region" description="Helical" evidence="6">
    <location>
        <begin position="6"/>
        <end position="29"/>
    </location>
</feature>
<dbReference type="GO" id="GO:0005886">
    <property type="term" value="C:plasma membrane"/>
    <property type="evidence" value="ECO:0007669"/>
    <property type="project" value="UniProtKB-SubCell"/>
</dbReference>
<proteinExistence type="predicted"/>
<name>A0A0F9I5I9_9ZZZZ</name>
<dbReference type="AlphaFoldDB" id="A0A0F9I5I9"/>
<reference evidence="7" key="1">
    <citation type="journal article" date="2015" name="Nature">
        <title>Complex archaea that bridge the gap between prokaryotes and eukaryotes.</title>
        <authorList>
            <person name="Spang A."/>
            <person name="Saw J.H."/>
            <person name="Jorgensen S.L."/>
            <person name="Zaremba-Niedzwiedzka K."/>
            <person name="Martijn J."/>
            <person name="Lind A.E."/>
            <person name="van Eijk R."/>
            <person name="Schleper C."/>
            <person name="Guy L."/>
            <person name="Ettema T.J."/>
        </authorList>
    </citation>
    <scope>NUCLEOTIDE SEQUENCE</scope>
</reference>
<organism evidence="7">
    <name type="scientific">marine sediment metagenome</name>
    <dbReference type="NCBI Taxonomy" id="412755"/>
    <lineage>
        <taxon>unclassified sequences</taxon>
        <taxon>metagenomes</taxon>
        <taxon>ecological metagenomes</taxon>
    </lineage>
</organism>
<dbReference type="GO" id="GO:0006605">
    <property type="term" value="P:protein targeting"/>
    <property type="evidence" value="ECO:0007669"/>
    <property type="project" value="InterPro"/>
</dbReference>
<evidence type="ECO:0008006" key="8">
    <source>
        <dbReference type="Google" id="ProtNLM"/>
    </source>
</evidence>
<dbReference type="EMBL" id="LAZR01022210">
    <property type="protein sequence ID" value="KKL82662.1"/>
    <property type="molecule type" value="Genomic_DNA"/>
</dbReference>
<evidence type="ECO:0000256" key="3">
    <source>
        <dbReference type="ARBA" id="ARBA00022692"/>
    </source>
</evidence>
<keyword evidence="5 6" id="KW-0472">Membrane</keyword>
<feature type="transmembrane region" description="Helical" evidence="6">
    <location>
        <begin position="66"/>
        <end position="96"/>
    </location>
</feature>
<protein>
    <recommendedName>
        <fullName evidence="8">Flagellar biosynthesis protein FliR</fullName>
    </recommendedName>
</protein>
<dbReference type="PANTHER" id="PTHR30065">
    <property type="entry name" value="FLAGELLAR BIOSYNTHETIC PROTEIN FLIR"/>
    <property type="match status" value="1"/>
</dbReference>
<sequence length="100" mass="10833">MLLNIVNLLPLFTIVLFRTASVLFFSPVFNQTGIPLLVKISLSIVIAFVIFPTVNDSQQTLPDSVLPFVALIFKEIAIGFVIGYGATLMFGAFVVAGDLI</sequence>
<evidence type="ECO:0000256" key="2">
    <source>
        <dbReference type="ARBA" id="ARBA00022475"/>
    </source>
</evidence>
<keyword evidence="4 6" id="KW-1133">Transmembrane helix</keyword>
<dbReference type="InterPro" id="IPR002010">
    <property type="entry name" value="T3SS_IM_R"/>
</dbReference>
<evidence type="ECO:0000256" key="4">
    <source>
        <dbReference type="ARBA" id="ARBA00022989"/>
    </source>
</evidence>